<dbReference type="PANTHER" id="PTHR11895:SF151">
    <property type="entry name" value="GLUTAMYL-TRNA(GLN) AMIDOTRANSFERASE SUBUNIT A"/>
    <property type="match status" value="1"/>
</dbReference>
<name>A0A1G2LMQ9_9BACT</name>
<feature type="active site" description="Charge relay system" evidence="7">
    <location>
        <position position="78"/>
    </location>
</feature>
<evidence type="ECO:0000256" key="7">
    <source>
        <dbReference type="HAMAP-Rule" id="MF_00120"/>
    </source>
</evidence>
<dbReference type="Gene3D" id="3.90.1300.10">
    <property type="entry name" value="Amidase signature (AS) domain"/>
    <property type="match status" value="1"/>
</dbReference>
<dbReference type="SUPFAM" id="SSF75304">
    <property type="entry name" value="Amidase signature (AS) enzymes"/>
    <property type="match status" value="1"/>
</dbReference>
<dbReference type="InterPro" id="IPR000120">
    <property type="entry name" value="Amidase"/>
</dbReference>
<dbReference type="Pfam" id="PF01425">
    <property type="entry name" value="Amidase"/>
    <property type="match status" value="1"/>
</dbReference>
<dbReference type="GO" id="GO:0005524">
    <property type="term" value="F:ATP binding"/>
    <property type="evidence" value="ECO:0007669"/>
    <property type="project" value="UniProtKB-KW"/>
</dbReference>
<protein>
    <recommendedName>
        <fullName evidence="7">Glutamyl-tRNA(Gln) amidotransferase subunit A</fullName>
        <shortName evidence="7">Glu-ADT subunit A</shortName>
        <ecNumber evidence="7">6.3.5.7</ecNumber>
    </recommendedName>
</protein>
<dbReference type="InterPro" id="IPR004412">
    <property type="entry name" value="GatA"/>
</dbReference>
<accession>A0A1G2LMQ9</accession>
<evidence type="ECO:0000313" key="10">
    <source>
        <dbReference type="Proteomes" id="UP000178302"/>
    </source>
</evidence>
<sequence>MNLNDLTIKKARELIHKGGISCRGLVSAYQEQINKKNAGLNAYLEAFDDALSIAEEEDESIRAGIAPKPLSGVPFAIKDNILIKGKIASAASKILENYKAVYDATVIKRLRDAGAVFLGRTNMDEFAMGSSTENSAFGGAKNPHDLSRVPGGSSGGSAAAVADNLCLAALGSDTAGSIRQPASFCGTIGLKPTYGAVSRYGLIAMASSFDQIGPITRTVEDAEIIFNIIKGKDAFDSTSVELKNQKPKTKNRKPIIGIPKEYFGEGIDKDVLVRIQELIEKFKARSFGIKEISLPHAEYALACYYIIMPAEVSSNLARFDGVKYGFKKEAEDLFKDYALTRSGGFGKEVRQRIILGAYVLSAGYYNAYYGKAQKIRALIKKDFENSFKNVDVILTPTSPTPAFRTGEKINDPVKMYLSDIFTAPVNLAGLPAISVPAGFAEREGKRLPVGAQLIAPWFYEDRLFEIGKEIESAVNSNH</sequence>
<evidence type="ECO:0000313" key="9">
    <source>
        <dbReference type="EMBL" id="OHA12905.1"/>
    </source>
</evidence>
<evidence type="ECO:0000256" key="4">
    <source>
        <dbReference type="ARBA" id="ARBA00022840"/>
    </source>
</evidence>
<dbReference type="GO" id="GO:0016740">
    <property type="term" value="F:transferase activity"/>
    <property type="evidence" value="ECO:0007669"/>
    <property type="project" value="UniProtKB-KW"/>
</dbReference>
<dbReference type="NCBIfam" id="TIGR00132">
    <property type="entry name" value="gatA"/>
    <property type="match status" value="1"/>
</dbReference>
<evidence type="ECO:0000259" key="8">
    <source>
        <dbReference type="Pfam" id="PF01425"/>
    </source>
</evidence>
<dbReference type="GO" id="GO:0030956">
    <property type="term" value="C:glutamyl-tRNA(Gln) amidotransferase complex"/>
    <property type="evidence" value="ECO:0007669"/>
    <property type="project" value="InterPro"/>
</dbReference>
<dbReference type="InterPro" id="IPR023631">
    <property type="entry name" value="Amidase_dom"/>
</dbReference>
<dbReference type="Proteomes" id="UP000178302">
    <property type="component" value="Unassembled WGS sequence"/>
</dbReference>
<organism evidence="9 10">
    <name type="scientific">Candidatus Tagabacteria bacterium RIFCSPLOWO2_01_FULL_39_11</name>
    <dbReference type="NCBI Taxonomy" id="1802295"/>
    <lineage>
        <taxon>Bacteria</taxon>
        <taxon>Candidatus Tagaibacteriota</taxon>
    </lineage>
</organism>
<feature type="active site" description="Acyl-ester intermediate" evidence="7">
    <location>
        <position position="177"/>
    </location>
</feature>
<evidence type="ECO:0000256" key="6">
    <source>
        <dbReference type="ARBA" id="ARBA00047407"/>
    </source>
</evidence>
<keyword evidence="9" id="KW-0808">Transferase</keyword>
<dbReference type="InterPro" id="IPR020556">
    <property type="entry name" value="Amidase_CS"/>
</dbReference>
<comment type="similarity">
    <text evidence="1 7">Belongs to the amidase family. GatA subfamily.</text>
</comment>
<keyword evidence="4 7" id="KW-0067">ATP-binding</keyword>
<comment type="subunit">
    <text evidence="7">Heterotrimer of A, B and C subunits.</text>
</comment>
<keyword evidence="2 7" id="KW-0436">Ligase</keyword>
<comment type="catalytic activity">
    <reaction evidence="6 7">
        <text>L-glutamyl-tRNA(Gln) + L-glutamine + ATP + H2O = L-glutaminyl-tRNA(Gln) + L-glutamate + ADP + phosphate + H(+)</text>
        <dbReference type="Rhea" id="RHEA:17521"/>
        <dbReference type="Rhea" id="RHEA-COMP:9681"/>
        <dbReference type="Rhea" id="RHEA-COMP:9684"/>
        <dbReference type="ChEBI" id="CHEBI:15377"/>
        <dbReference type="ChEBI" id="CHEBI:15378"/>
        <dbReference type="ChEBI" id="CHEBI:29985"/>
        <dbReference type="ChEBI" id="CHEBI:30616"/>
        <dbReference type="ChEBI" id="CHEBI:43474"/>
        <dbReference type="ChEBI" id="CHEBI:58359"/>
        <dbReference type="ChEBI" id="CHEBI:78520"/>
        <dbReference type="ChEBI" id="CHEBI:78521"/>
        <dbReference type="ChEBI" id="CHEBI:456216"/>
        <dbReference type="EC" id="6.3.5.7"/>
    </reaction>
</comment>
<evidence type="ECO:0000256" key="1">
    <source>
        <dbReference type="ARBA" id="ARBA00008069"/>
    </source>
</evidence>
<dbReference type="InterPro" id="IPR036928">
    <property type="entry name" value="AS_sf"/>
</dbReference>
<keyword evidence="3 7" id="KW-0547">Nucleotide-binding</keyword>
<dbReference type="GO" id="GO:0006412">
    <property type="term" value="P:translation"/>
    <property type="evidence" value="ECO:0007669"/>
    <property type="project" value="UniProtKB-UniRule"/>
</dbReference>
<dbReference type="EMBL" id="MHQZ01000045">
    <property type="protein sequence ID" value="OHA12905.1"/>
    <property type="molecule type" value="Genomic_DNA"/>
</dbReference>
<feature type="domain" description="Amidase" evidence="8">
    <location>
        <begin position="25"/>
        <end position="463"/>
    </location>
</feature>
<comment type="function">
    <text evidence="7">Allows the formation of correctly charged Gln-tRNA(Gln) through the transamidation of misacylated Glu-tRNA(Gln) in organisms which lack glutaminyl-tRNA synthetase. The reaction takes place in the presence of glutamine and ATP through an activated gamma-phospho-Glu-tRNA(Gln).</text>
</comment>
<dbReference type="PROSITE" id="PS00571">
    <property type="entry name" value="AMIDASES"/>
    <property type="match status" value="1"/>
</dbReference>
<comment type="caution">
    <text evidence="9">The sequence shown here is derived from an EMBL/GenBank/DDBJ whole genome shotgun (WGS) entry which is preliminary data.</text>
</comment>
<evidence type="ECO:0000256" key="3">
    <source>
        <dbReference type="ARBA" id="ARBA00022741"/>
    </source>
</evidence>
<dbReference type="PANTHER" id="PTHR11895">
    <property type="entry name" value="TRANSAMIDASE"/>
    <property type="match status" value="1"/>
</dbReference>
<dbReference type="EC" id="6.3.5.7" evidence="7"/>
<gene>
    <name evidence="7 9" type="primary">gatA</name>
    <name evidence="9" type="ORF">A2909_02095</name>
</gene>
<keyword evidence="5 7" id="KW-0648">Protein biosynthesis</keyword>
<reference evidence="9 10" key="1">
    <citation type="journal article" date="2016" name="Nat. Commun.">
        <title>Thousands of microbial genomes shed light on interconnected biogeochemical processes in an aquifer system.</title>
        <authorList>
            <person name="Anantharaman K."/>
            <person name="Brown C.T."/>
            <person name="Hug L.A."/>
            <person name="Sharon I."/>
            <person name="Castelle C.J."/>
            <person name="Probst A.J."/>
            <person name="Thomas B.C."/>
            <person name="Singh A."/>
            <person name="Wilkins M.J."/>
            <person name="Karaoz U."/>
            <person name="Brodie E.L."/>
            <person name="Williams K.H."/>
            <person name="Hubbard S.S."/>
            <person name="Banfield J.F."/>
        </authorList>
    </citation>
    <scope>NUCLEOTIDE SEQUENCE [LARGE SCALE GENOMIC DNA]</scope>
</reference>
<evidence type="ECO:0000256" key="2">
    <source>
        <dbReference type="ARBA" id="ARBA00022598"/>
    </source>
</evidence>
<dbReference type="AlphaFoldDB" id="A0A1G2LMQ9"/>
<evidence type="ECO:0000256" key="5">
    <source>
        <dbReference type="ARBA" id="ARBA00022917"/>
    </source>
</evidence>
<feature type="active site" description="Charge relay system" evidence="7">
    <location>
        <position position="153"/>
    </location>
</feature>
<proteinExistence type="inferred from homology"/>
<dbReference type="HAMAP" id="MF_00120">
    <property type="entry name" value="GatA"/>
    <property type="match status" value="1"/>
</dbReference>
<dbReference type="GO" id="GO:0050567">
    <property type="term" value="F:glutaminyl-tRNA synthase (glutamine-hydrolyzing) activity"/>
    <property type="evidence" value="ECO:0007669"/>
    <property type="project" value="UniProtKB-UniRule"/>
</dbReference>